<keyword evidence="2" id="KW-1185">Reference proteome</keyword>
<accession>A0A1I5UED1</accession>
<evidence type="ECO:0000313" key="1">
    <source>
        <dbReference type="EMBL" id="SFP93625.1"/>
    </source>
</evidence>
<dbReference type="AlphaFoldDB" id="A0A1I5UED1"/>
<organism evidence="1 2">
    <name type="scientific">Parafilimonas terrae</name>
    <dbReference type="NCBI Taxonomy" id="1465490"/>
    <lineage>
        <taxon>Bacteria</taxon>
        <taxon>Pseudomonadati</taxon>
        <taxon>Bacteroidota</taxon>
        <taxon>Chitinophagia</taxon>
        <taxon>Chitinophagales</taxon>
        <taxon>Chitinophagaceae</taxon>
        <taxon>Parafilimonas</taxon>
    </lineage>
</organism>
<sequence>MSSPNENWYSHFVAQSRNANIYTLIHHYLTPGWNPNHELDFVTVRRSQLPASLQQIPPDHLSKKLKQKEYCFPGNDYILLHNYKLTEYLYYAKWATITEDSKGREFIELRYDWTDEAQHYFNYPLAYYGKMQPQKPKPEILAIQTKPPESEEEAALLKAYDLLQKGIQKEEALQYAQTGEAFLDKQHIAITENSAEPLQQLARRMMGYNIVAMVYAWNDRIDDAAAVDVLYIFHPPLWDYLEDYIRPYLEMLMVKKREDYLHYLFKDKDFRKRFLSHYEAYVSLFVNDAYELTSVGAAIDIINRINNTSDAYK</sequence>
<reference evidence="1 2" key="1">
    <citation type="submission" date="2016-10" db="EMBL/GenBank/DDBJ databases">
        <authorList>
            <person name="de Groot N.N."/>
        </authorList>
    </citation>
    <scope>NUCLEOTIDE SEQUENCE [LARGE SCALE GENOMIC DNA]</scope>
    <source>
        <strain evidence="1 2">DSM 28286</strain>
    </source>
</reference>
<dbReference type="EMBL" id="FOXQ01000003">
    <property type="protein sequence ID" value="SFP93625.1"/>
    <property type="molecule type" value="Genomic_DNA"/>
</dbReference>
<dbReference type="STRING" id="1465490.SAMN05444277_103237"/>
<gene>
    <name evidence="1" type="ORF">SAMN05444277_103237</name>
</gene>
<dbReference type="Proteomes" id="UP000199031">
    <property type="component" value="Unassembled WGS sequence"/>
</dbReference>
<dbReference type="RefSeq" id="WP_090656909.1">
    <property type="nucleotide sequence ID" value="NZ_FOXQ01000003.1"/>
</dbReference>
<name>A0A1I5UED1_9BACT</name>
<protein>
    <submittedName>
        <fullName evidence="1">Uncharacterized protein</fullName>
    </submittedName>
</protein>
<evidence type="ECO:0000313" key="2">
    <source>
        <dbReference type="Proteomes" id="UP000199031"/>
    </source>
</evidence>
<proteinExistence type="predicted"/>